<proteinExistence type="predicted"/>
<sequence length="106" mass="11810">MNGLLQASDAARQAFIGEPGFVDRVNEEVSVPIVFTPRTKTIRIIWVEGILKASIIQIFYWNEAGEIPCTCYATGLFLKFFRLAIACFSKNDCPTCLQNCFPIGLS</sequence>
<dbReference type="EMBL" id="NPEV01000094">
    <property type="protein sequence ID" value="RAI23854.1"/>
    <property type="molecule type" value="Genomic_DNA"/>
</dbReference>
<accession>A0A327JDX5</accession>
<name>A0A327JDX5_9HYPH</name>
<keyword evidence="2" id="KW-1185">Reference proteome</keyword>
<dbReference type="AlphaFoldDB" id="A0A327JDX5"/>
<evidence type="ECO:0000313" key="2">
    <source>
        <dbReference type="Proteomes" id="UP000249299"/>
    </source>
</evidence>
<comment type="caution">
    <text evidence="1">The sequence shown here is derived from an EMBL/GenBank/DDBJ whole genome shotgun (WGS) entry which is preliminary data.</text>
</comment>
<organism evidence="1 2">
    <name type="scientific">Rhodobium orientis</name>
    <dbReference type="NCBI Taxonomy" id="34017"/>
    <lineage>
        <taxon>Bacteria</taxon>
        <taxon>Pseudomonadati</taxon>
        <taxon>Pseudomonadota</taxon>
        <taxon>Alphaproteobacteria</taxon>
        <taxon>Hyphomicrobiales</taxon>
        <taxon>Rhodobiaceae</taxon>
        <taxon>Rhodobium</taxon>
    </lineage>
</organism>
<protein>
    <submittedName>
        <fullName evidence="1">Uncharacterized protein</fullName>
    </submittedName>
</protein>
<dbReference type="Proteomes" id="UP000249299">
    <property type="component" value="Unassembled WGS sequence"/>
</dbReference>
<evidence type="ECO:0000313" key="1">
    <source>
        <dbReference type="EMBL" id="RAI23854.1"/>
    </source>
</evidence>
<gene>
    <name evidence="1" type="ORF">CH339_23065</name>
</gene>
<reference evidence="1 2" key="1">
    <citation type="submission" date="2017-07" db="EMBL/GenBank/DDBJ databases">
        <title>Draft Genome Sequences of Select Purple Nonsulfur Bacteria.</title>
        <authorList>
            <person name="Lasarre B."/>
            <person name="Mckinlay J.B."/>
        </authorList>
    </citation>
    <scope>NUCLEOTIDE SEQUENCE [LARGE SCALE GENOMIC DNA]</scope>
    <source>
        <strain evidence="1 2">DSM 11290</strain>
    </source>
</reference>